<feature type="region of interest" description="Disordered" evidence="3">
    <location>
        <begin position="81"/>
        <end position="112"/>
    </location>
</feature>
<evidence type="ECO:0000313" key="6">
    <source>
        <dbReference type="EMBL" id="GAC93873.1"/>
    </source>
</evidence>
<feature type="compositionally biased region" description="Basic and acidic residues" evidence="3">
    <location>
        <begin position="701"/>
        <end position="713"/>
    </location>
</feature>
<dbReference type="PANTHER" id="PTHR22880:SF225">
    <property type="entry name" value="BROMODOMAIN-CONTAINING PROTEIN BET-1-RELATED"/>
    <property type="match status" value="1"/>
</dbReference>
<dbReference type="InterPro" id="IPR050935">
    <property type="entry name" value="Bromo_chromatin_reader"/>
</dbReference>
<dbReference type="GeneID" id="24106739"/>
<feature type="compositionally biased region" description="Basic residues" evidence="3">
    <location>
        <begin position="531"/>
        <end position="542"/>
    </location>
</feature>
<dbReference type="SMART" id="SM00297">
    <property type="entry name" value="BROMO"/>
    <property type="match status" value="2"/>
</dbReference>
<feature type="region of interest" description="Disordered" evidence="3">
    <location>
        <begin position="446"/>
        <end position="477"/>
    </location>
</feature>
<dbReference type="eggNOG" id="KOG1474">
    <property type="taxonomic scope" value="Eukaryota"/>
</dbReference>
<feature type="compositionally biased region" description="Low complexity" evidence="3">
    <location>
        <begin position="19"/>
        <end position="31"/>
    </location>
</feature>
<feature type="domain" description="Bromo" evidence="4">
    <location>
        <begin position="361"/>
        <end position="433"/>
    </location>
</feature>
<dbReference type="OrthoDB" id="784962at2759"/>
<dbReference type="GO" id="GO:0006355">
    <property type="term" value="P:regulation of DNA-templated transcription"/>
    <property type="evidence" value="ECO:0007669"/>
    <property type="project" value="TreeGrafter"/>
</dbReference>
<name>R9NYL6_PSEHS</name>
<sequence>MSDAHLFAAPVGAPVNGHSSGSESSAAAPAPKVEVDHDAAPSFHSSLPGTRPESNDAPLVPPTAEPISSVGIQPASLISEAQAQSQHVVSSQQSLPPKSESTSDHASEQNRSYDGPMELTAAQLKFAQSTLKSLKSRREAIAFLAPVNPVALGIPQYPQIITKPMDFGTIDIKLALTALVLKPNSKPGDKAKSAPEWGLDPSRDVYRRMVDFETDVRQVFFNCATFNGPDSPYTQNARVLEAAFDKYMKDVPAATSPLAQASDPAAARARRPSNPVPTIRRSSSDVGGRPKREIHPPPPKDLPWANEPQSASSSEMRKAARRKVAKKAGSLSAREQAHYAKVAQDELRFCTRIIDDLLKPTFSNVAWVFYDLPTMDFDWAPAYFQMIKKPIALRDVQKNIRSGEYADAQEFDADMQLLFQNCFTFNPPGSDVHNMGEQLKSVYEDKMSRKPAPAPLPDYEESDVDEDEDAEDDDDEVDPALQAALQEQISQLSATLAMLEGAKNQNAGLIANTKTMLASLQESYASSGASKKSKSKASGTKRKSSESGGASKKKSKAKAAGSPSAAAAEYVPAKKTKTAAAPKKKPTPSSKKASSSRRDDNSDEDIRNVTYEQKEELAAKITELSEERLDGAIRIINEDKPPNQNDEEEIELDIDELSPRTLYKLYKYVVRPKKPAPVANKNSKSAPLDGRKRGTGGIKKKNLDEGEEAERIARLQQQLEQFGNPDAVGSGGGAGGHDDLVHSESSSDESGSDSDSD</sequence>
<keyword evidence="1 2" id="KW-0103">Bromodomain</keyword>
<dbReference type="InterPro" id="IPR027353">
    <property type="entry name" value="NET_dom"/>
</dbReference>
<dbReference type="HOGENOM" id="CLU_001499_4_0_1"/>
<feature type="region of interest" description="Disordered" evidence="3">
    <location>
        <begin position="674"/>
        <end position="757"/>
    </location>
</feature>
<dbReference type="InterPro" id="IPR038336">
    <property type="entry name" value="NET_sf"/>
</dbReference>
<protein>
    <submittedName>
        <fullName evidence="6">Transcription factor</fullName>
    </submittedName>
</protein>
<feature type="compositionally biased region" description="Low complexity" evidence="3">
    <location>
        <begin position="81"/>
        <end position="94"/>
    </location>
</feature>
<feature type="compositionally biased region" description="Acidic residues" evidence="3">
    <location>
        <begin position="746"/>
        <end position="757"/>
    </location>
</feature>
<evidence type="ECO:0000259" key="4">
    <source>
        <dbReference type="PROSITE" id="PS50014"/>
    </source>
</evidence>
<dbReference type="STRING" id="1305764.R9NYL6"/>
<feature type="compositionally biased region" description="Basic and acidic residues" evidence="3">
    <location>
        <begin position="596"/>
        <end position="614"/>
    </location>
</feature>
<dbReference type="SUPFAM" id="SSF47370">
    <property type="entry name" value="Bromodomain"/>
    <property type="match status" value="2"/>
</dbReference>
<dbReference type="Gene3D" id="1.20.920.10">
    <property type="entry name" value="Bromodomain-like"/>
    <property type="match status" value="2"/>
</dbReference>
<evidence type="ECO:0000256" key="3">
    <source>
        <dbReference type="SAM" id="MobiDB-lite"/>
    </source>
</evidence>
<proteinExistence type="predicted"/>
<dbReference type="Gene3D" id="1.20.1270.220">
    <property type="match status" value="1"/>
</dbReference>
<keyword evidence="7" id="KW-1185">Reference proteome</keyword>
<dbReference type="PROSITE" id="PS50014">
    <property type="entry name" value="BROMODOMAIN_2"/>
    <property type="match status" value="2"/>
</dbReference>
<dbReference type="PRINTS" id="PR00503">
    <property type="entry name" value="BROMODOMAIN"/>
</dbReference>
<feature type="compositionally biased region" description="Low complexity" evidence="3">
    <location>
        <begin position="257"/>
        <end position="267"/>
    </location>
</feature>
<reference evidence="7" key="1">
    <citation type="journal article" date="2013" name="Genome Announc.">
        <title>Draft genome sequence of the basidiomycetous yeast-like fungus Pseudozyma hubeiensis SY62, which produces an abundant amount of the biosurfactant mannosylerythritol lipids.</title>
        <authorList>
            <person name="Konishi M."/>
            <person name="Hatada Y."/>
            <person name="Horiuchi J."/>
        </authorList>
    </citation>
    <scope>NUCLEOTIDE SEQUENCE [LARGE SCALE GENOMIC DNA]</scope>
    <source>
        <strain evidence="7">SY62</strain>
    </source>
</reference>
<dbReference type="AlphaFoldDB" id="R9NYL6"/>
<feature type="domain" description="NET" evidence="5">
    <location>
        <begin position="599"/>
        <end position="680"/>
    </location>
</feature>
<dbReference type="PROSITE" id="PS51525">
    <property type="entry name" value="NET"/>
    <property type="match status" value="1"/>
</dbReference>
<evidence type="ECO:0000256" key="1">
    <source>
        <dbReference type="ARBA" id="ARBA00023117"/>
    </source>
</evidence>
<dbReference type="CDD" id="cd05499">
    <property type="entry name" value="Bromo_BDF1_2_II"/>
    <property type="match status" value="1"/>
</dbReference>
<dbReference type="Pfam" id="PF00439">
    <property type="entry name" value="Bromodomain"/>
    <property type="match status" value="2"/>
</dbReference>
<dbReference type="GO" id="GO:0006338">
    <property type="term" value="P:chromatin remodeling"/>
    <property type="evidence" value="ECO:0007669"/>
    <property type="project" value="TreeGrafter"/>
</dbReference>
<dbReference type="PANTHER" id="PTHR22880">
    <property type="entry name" value="FALZ-RELATED BROMODOMAIN-CONTAINING PROTEINS"/>
    <property type="match status" value="1"/>
</dbReference>
<dbReference type="InterPro" id="IPR036427">
    <property type="entry name" value="Bromodomain-like_sf"/>
</dbReference>
<evidence type="ECO:0000259" key="5">
    <source>
        <dbReference type="PROSITE" id="PS51525"/>
    </source>
</evidence>
<dbReference type="Pfam" id="PF17035">
    <property type="entry name" value="BET"/>
    <property type="match status" value="1"/>
</dbReference>
<accession>R9NYL6</accession>
<evidence type="ECO:0000256" key="2">
    <source>
        <dbReference type="PROSITE-ProRule" id="PRU00035"/>
    </source>
</evidence>
<dbReference type="InterPro" id="IPR001487">
    <property type="entry name" value="Bromodomain"/>
</dbReference>
<dbReference type="Proteomes" id="UP000014071">
    <property type="component" value="Unassembled WGS sequence"/>
</dbReference>
<dbReference type="GO" id="GO:0005634">
    <property type="term" value="C:nucleus"/>
    <property type="evidence" value="ECO:0007669"/>
    <property type="project" value="TreeGrafter"/>
</dbReference>
<gene>
    <name evidence="6" type="ORF">PHSY_001440</name>
</gene>
<feature type="region of interest" description="Disordered" evidence="3">
    <location>
        <begin position="525"/>
        <end position="614"/>
    </location>
</feature>
<feature type="region of interest" description="Disordered" evidence="3">
    <location>
        <begin position="1"/>
        <end position="68"/>
    </location>
</feature>
<feature type="compositionally biased region" description="Basic residues" evidence="3">
    <location>
        <begin position="574"/>
        <end position="586"/>
    </location>
</feature>
<feature type="domain" description="Bromo" evidence="4">
    <location>
        <begin position="135"/>
        <end position="234"/>
    </location>
</feature>
<dbReference type="GO" id="GO:0000785">
    <property type="term" value="C:chromatin"/>
    <property type="evidence" value="ECO:0007669"/>
    <property type="project" value="TreeGrafter"/>
</dbReference>
<feature type="compositionally biased region" description="Low complexity" evidence="3">
    <location>
        <begin position="558"/>
        <end position="568"/>
    </location>
</feature>
<dbReference type="EMBL" id="DF238778">
    <property type="protein sequence ID" value="GAC93873.1"/>
    <property type="molecule type" value="Genomic_DNA"/>
</dbReference>
<evidence type="ECO:0000313" key="7">
    <source>
        <dbReference type="Proteomes" id="UP000014071"/>
    </source>
</evidence>
<feature type="compositionally biased region" description="Acidic residues" evidence="3">
    <location>
        <begin position="458"/>
        <end position="477"/>
    </location>
</feature>
<feature type="region of interest" description="Disordered" evidence="3">
    <location>
        <begin position="257"/>
        <end position="323"/>
    </location>
</feature>
<dbReference type="RefSeq" id="XP_012187460.1">
    <property type="nucleotide sequence ID" value="XM_012332070.1"/>
</dbReference>
<organism evidence="6 7">
    <name type="scientific">Pseudozyma hubeiensis (strain SY62)</name>
    <name type="common">Yeast</name>
    <dbReference type="NCBI Taxonomy" id="1305764"/>
    <lineage>
        <taxon>Eukaryota</taxon>
        <taxon>Fungi</taxon>
        <taxon>Dikarya</taxon>
        <taxon>Basidiomycota</taxon>
        <taxon>Ustilaginomycotina</taxon>
        <taxon>Ustilaginomycetes</taxon>
        <taxon>Ustilaginales</taxon>
        <taxon>Ustilaginaceae</taxon>
        <taxon>Pseudozyma</taxon>
    </lineage>
</organism>